<dbReference type="Proteomes" id="UP000008711">
    <property type="component" value="Unassembled WGS sequence"/>
</dbReference>
<dbReference type="FunFam" id="2.40.10.10:FF:000078">
    <property type="entry name" value="Serine protease H137"/>
    <property type="match status" value="1"/>
</dbReference>
<dbReference type="GO" id="GO:0004252">
    <property type="term" value="F:serine-type endopeptidase activity"/>
    <property type="evidence" value="ECO:0007669"/>
    <property type="project" value="InterPro"/>
</dbReference>
<accession>B3NMX4</accession>
<dbReference type="PROSITE" id="PS00135">
    <property type="entry name" value="TRYPSIN_SER"/>
    <property type="match status" value="1"/>
</dbReference>
<dbReference type="eggNOG" id="KOG3627">
    <property type="taxonomic scope" value="Eukaryota"/>
</dbReference>
<dbReference type="PANTHER" id="PTHR24256">
    <property type="entry name" value="TRYPTASE-RELATED"/>
    <property type="match status" value="1"/>
</dbReference>
<evidence type="ECO:0000256" key="2">
    <source>
        <dbReference type="ARBA" id="ARBA00022723"/>
    </source>
</evidence>
<keyword evidence="1" id="KW-0645">Protease</keyword>
<dbReference type="AlphaFoldDB" id="B3NMX4"/>
<dbReference type="HOGENOM" id="CLU_006842_0_3_1"/>
<dbReference type="MEROPS" id="S01.B59"/>
<dbReference type="InterPro" id="IPR009003">
    <property type="entry name" value="Peptidase_S1_PA"/>
</dbReference>
<evidence type="ECO:0000259" key="9">
    <source>
        <dbReference type="PROSITE" id="PS50240"/>
    </source>
</evidence>
<sequence length="181" mass="20347">MPNAIKIAVDAYLKHPKYVHYNQNDITLFRLITPVQFTAYIKPICLVTDNDVLNYITYMNVTGWGITENRVASQVLMTTTLTKMDRSYCSHAYGYQVDESHICAWDYTSSACPGDSGGPLFAKVRISGLDRVVQLGIVSYGSEQCRGMGVYTNVFYYMNWIKDAIRVGTPNTINNSAAAWK</sequence>
<keyword evidence="7" id="KW-1015">Disulfide bond</keyword>
<keyword evidence="6" id="KW-0865">Zymogen</keyword>
<dbReference type="GO" id="GO:0006508">
    <property type="term" value="P:proteolysis"/>
    <property type="evidence" value="ECO:0007669"/>
    <property type="project" value="UniProtKB-KW"/>
</dbReference>
<dbReference type="InterPro" id="IPR051487">
    <property type="entry name" value="Ser/Thr_Proteases_Immune/Dev"/>
</dbReference>
<keyword evidence="4" id="KW-0720">Serine protease</keyword>
<evidence type="ECO:0000256" key="7">
    <source>
        <dbReference type="ARBA" id="ARBA00023157"/>
    </source>
</evidence>
<evidence type="ECO:0000313" key="11">
    <source>
        <dbReference type="Proteomes" id="UP000008711"/>
    </source>
</evidence>
<dbReference type="CDD" id="cd00190">
    <property type="entry name" value="Tryp_SPc"/>
    <property type="match status" value="1"/>
</dbReference>
<dbReference type="Pfam" id="PF00089">
    <property type="entry name" value="Trypsin"/>
    <property type="match status" value="1"/>
</dbReference>
<organism evidence="10 11">
    <name type="scientific">Drosophila erecta</name>
    <name type="common">Fruit fly</name>
    <dbReference type="NCBI Taxonomy" id="7220"/>
    <lineage>
        <taxon>Eukaryota</taxon>
        <taxon>Metazoa</taxon>
        <taxon>Ecdysozoa</taxon>
        <taxon>Arthropoda</taxon>
        <taxon>Hexapoda</taxon>
        <taxon>Insecta</taxon>
        <taxon>Pterygota</taxon>
        <taxon>Neoptera</taxon>
        <taxon>Endopterygota</taxon>
        <taxon>Diptera</taxon>
        <taxon>Brachycera</taxon>
        <taxon>Muscomorpha</taxon>
        <taxon>Ephydroidea</taxon>
        <taxon>Drosophilidae</taxon>
        <taxon>Drosophila</taxon>
        <taxon>Sophophora</taxon>
    </lineage>
</organism>
<dbReference type="GO" id="GO:0046872">
    <property type="term" value="F:metal ion binding"/>
    <property type="evidence" value="ECO:0007669"/>
    <property type="project" value="UniProtKB-KW"/>
</dbReference>
<evidence type="ECO:0000256" key="4">
    <source>
        <dbReference type="ARBA" id="ARBA00022825"/>
    </source>
</evidence>
<gene>
    <name evidence="10" type="primary">Dere\GG16538</name>
    <name evidence="10" type="synonym">dere_GLEANR_16697</name>
    <name evidence="10" type="synonym">GG16538</name>
    <name evidence="10" type="ORF">Dere_GG16538</name>
</gene>
<evidence type="ECO:0000256" key="1">
    <source>
        <dbReference type="ARBA" id="ARBA00022670"/>
    </source>
</evidence>
<dbReference type="SMART" id="SM00020">
    <property type="entry name" value="Tryp_SPc"/>
    <property type="match status" value="1"/>
</dbReference>
<protein>
    <recommendedName>
        <fullName evidence="9">Peptidase S1 domain-containing protein</fullName>
    </recommendedName>
</protein>
<proteinExistence type="inferred from homology"/>
<name>B3NMX4_DROER</name>
<evidence type="ECO:0000256" key="5">
    <source>
        <dbReference type="ARBA" id="ARBA00022837"/>
    </source>
</evidence>
<keyword evidence="2" id="KW-0479">Metal-binding</keyword>
<keyword evidence="5" id="KW-0106">Calcium</keyword>
<dbReference type="Gene3D" id="2.40.10.10">
    <property type="entry name" value="Trypsin-like serine proteases"/>
    <property type="match status" value="2"/>
</dbReference>
<evidence type="ECO:0000256" key="8">
    <source>
        <dbReference type="ARBA" id="ARBA00024195"/>
    </source>
</evidence>
<dbReference type="KEGG" id="der:6548066"/>
<keyword evidence="3" id="KW-0378">Hydrolase</keyword>
<dbReference type="SUPFAM" id="SSF50494">
    <property type="entry name" value="Trypsin-like serine proteases"/>
    <property type="match status" value="1"/>
</dbReference>
<reference evidence="10 11" key="1">
    <citation type="journal article" date="2007" name="Nature">
        <title>Evolution of genes and genomes on the Drosophila phylogeny.</title>
        <authorList>
            <consortium name="Drosophila 12 Genomes Consortium"/>
            <person name="Clark A.G."/>
            <person name="Eisen M.B."/>
            <person name="Smith D.R."/>
            <person name="Bergman C.M."/>
            <person name="Oliver B."/>
            <person name="Markow T.A."/>
            <person name="Kaufman T.C."/>
            <person name="Kellis M."/>
            <person name="Gelbart W."/>
            <person name="Iyer V.N."/>
            <person name="Pollard D.A."/>
            <person name="Sackton T.B."/>
            <person name="Larracuente A.M."/>
            <person name="Singh N.D."/>
            <person name="Abad J.P."/>
            <person name="Abt D.N."/>
            <person name="Adryan B."/>
            <person name="Aguade M."/>
            <person name="Akashi H."/>
            <person name="Anderson W.W."/>
            <person name="Aquadro C.F."/>
            <person name="Ardell D.H."/>
            <person name="Arguello R."/>
            <person name="Artieri C.G."/>
            <person name="Barbash D.A."/>
            <person name="Barker D."/>
            <person name="Barsanti P."/>
            <person name="Batterham P."/>
            <person name="Batzoglou S."/>
            <person name="Begun D."/>
            <person name="Bhutkar A."/>
            <person name="Blanco E."/>
            <person name="Bosak S.A."/>
            <person name="Bradley R.K."/>
            <person name="Brand A.D."/>
            <person name="Brent M.R."/>
            <person name="Brooks A.N."/>
            <person name="Brown R.H."/>
            <person name="Butlin R.K."/>
            <person name="Caggese C."/>
            <person name="Calvi B.R."/>
            <person name="Bernardo de Carvalho A."/>
            <person name="Caspi A."/>
            <person name="Castrezana S."/>
            <person name="Celniker S.E."/>
            <person name="Chang J.L."/>
            <person name="Chapple C."/>
            <person name="Chatterji S."/>
            <person name="Chinwalla A."/>
            <person name="Civetta A."/>
            <person name="Clifton S.W."/>
            <person name="Comeron J.M."/>
            <person name="Costello J.C."/>
            <person name="Coyne J.A."/>
            <person name="Daub J."/>
            <person name="David R.G."/>
            <person name="Delcher A.L."/>
            <person name="Delehaunty K."/>
            <person name="Do C.B."/>
            <person name="Ebling H."/>
            <person name="Edwards K."/>
            <person name="Eickbush T."/>
            <person name="Evans J.D."/>
            <person name="Filipski A."/>
            <person name="Findeiss S."/>
            <person name="Freyhult E."/>
            <person name="Fulton L."/>
            <person name="Fulton R."/>
            <person name="Garcia A.C."/>
            <person name="Gardiner A."/>
            <person name="Garfield D.A."/>
            <person name="Garvin B.E."/>
            <person name="Gibson G."/>
            <person name="Gilbert D."/>
            <person name="Gnerre S."/>
            <person name="Godfrey J."/>
            <person name="Good R."/>
            <person name="Gotea V."/>
            <person name="Gravely B."/>
            <person name="Greenberg A.J."/>
            <person name="Griffiths-Jones S."/>
            <person name="Gross S."/>
            <person name="Guigo R."/>
            <person name="Gustafson E.A."/>
            <person name="Haerty W."/>
            <person name="Hahn M.W."/>
            <person name="Halligan D.L."/>
            <person name="Halpern A.L."/>
            <person name="Halter G.M."/>
            <person name="Han M.V."/>
            <person name="Heger A."/>
            <person name="Hillier L."/>
            <person name="Hinrichs A.S."/>
            <person name="Holmes I."/>
            <person name="Hoskins R.A."/>
            <person name="Hubisz M.J."/>
            <person name="Hultmark D."/>
            <person name="Huntley M.A."/>
            <person name="Jaffe D.B."/>
            <person name="Jagadeeshan S."/>
            <person name="Jeck W.R."/>
            <person name="Johnson J."/>
            <person name="Jones C.D."/>
            <person name="Jordan W.C."/>
            <person name="Karpen G.H."/>
            <person name="Kataoka E."/>
            <person name="Keightley P.D."/>
            <person name="Kheradpour P."/>
            <person name="Kirkness E.F."/>
            <person name="Koerich L.B."/>
            <person name="Kristiansen K."/>
            <person name="Kudrna D."/>
            <person name="Kulathinal R.J."/>
            <person name="Kumar S."/>
            <person name="Kwok R."/>
            <person name="Lander E."/>
            <person name="Langley C.H."/>
            <person name="Lapoint R."/>
            <person name="Lazzaro B.P."/>
            <person name="Lee S.J."/>
            <person name="Levesque L."/>
            <person name="Li R."/>
            <person name="Lin C.F."/>
            <person name="Lin M.F."/>
            <person name="Lindblad-Toh K."/>
            <person name="Llopart A."/>
            <person name="Long M."/>
            <person name="Low L."/>
            <person name="Lozovsky E."/>
            <person name="Lu J."/>
            <person name="Luo M."/>
            <person name="Machado C.A."/>
            <person name="Makalowski W."/>
            <person name="Marzo M."/>
            <person name="Matsuda M."/>
            <person name="Matzkin L."/>
            <person name="McAllister B."/>
            <person name="McBride C.S."/>
            <person name="McKernan B."/>
            <person name="McKernan K."/>
            <person name="Mendez-Lago M."/>
            <person name="Minx P."/>
            <person name="Mollenhauer M.U."/>
            <person name="Montooth K."/>
            <person name="Mount S.M."/>
            <person name="Mu X."/>
            <person name="Myers E."/>
            <person name="Negre B."/>
            <person name="Newfeld S."/>
            <person name="Nielsen R."/>
            <person name="Noor M.A."/>
            <person name="O'Grady P."/>
            <person name="Pachter L."/>
            <person name="Papaceit M."/>
            <person name="Parisi M.J."/>
            <person name="Parisi M."/>
            <person name="Parts L."/>
            <person name="Pedersen J.S."/>
            <person name="Pesole G."/>
            <person name="Phillippy A.M."/>
            <person name="Ponting C.P."/>
            <person name="Pop M."/>
            <person name="Porcelli D."/>
            <person name="Powell J.R."/>
            <person name="Prohaska S."/>
            <person name="Pruitt K."/>
            <person name="Puig M."/>
            <person name="Quesneville H."/>
            <person name="Ram K.R."/>
            <person name="Rand D."/>
            <person name="Rasmussen M.D."/>
            <person name="Reed L.K."/>
            <person name="Reenan R."/>
            <person name="Reily A."/>
            <person name="Remington K.A."/>
            <person name="Rieger T.T."/>
            <person name="Ritchie M.G."/>
            <person name="Robin C."/>
            <person name="Rogers Y.H."/>
            <person name="Rohde C."/>
            <person name="Rozas J."/>
            <person name="Rubenfield M.J."/>
            <person name="Ruiz A."/>
            <person name="Russo S."/>
            <person name="Salzberg S.L."/>
            <person name="Sanchez-Gracia A."/>
            <person name="Saranga D.J."/>
            <person name="Sato H."/>
            <person name="Schaeffer S.W."/>
            <person name="Schatz M.C."/>
            <person name="Schlenke T."/>
            <person name="Schwartz R."/>
            <person name="Segarra C."/>
            <person name="Singh R.S."/>
            <person name="Sirot L."/>
            <person name="Sirota M."/>
            <person name="Sisneros N.B."/>
            <person name="Smith C.D."/>
            <person name="Smith T.F."/>
            <person name="Spieth J."/>
            <person name="Stage D.E."/>
            <person name="Stark A."/>
            <person name="Stephan W."/>
            <person name="Strausberg R.L."/>
            <person name="Strempel S."/>
            <person name="Sturgill D."/>
            <person name="Sutton G."/>
            <person name="Sutton G.G."/>
            <person name="Tao W."/>
            <person name="Teichmann S."/>
            <person name="Tobari Y.N."/>
            <person name="Tomimura Y."/>
            <person name="Tsolas J.M."/>
            <person name="Valente V.L."/>
            <person name="Venter E."/>
            <person name="Venter J.C."/>
            <person name="Vicario S."/>
            <person name="Vieira F.G."/>
            <person name="Vilella A.J."/>
            <person name="Villasante A."/>
            <person name="Walenz B."/>
            <person name="Wang J."/>
            <person name="Wasserman M."/>
            <person name="Watts T."/>
            <person name="Wilson D."/>
            <person name="Wilson R.K."/>
            <person name="Wing R.A."/>
            <person name="Wolfner M.F."/>
            <person name="Wong A."/>
            <person name="Wong G.K."/>
            <person name="Wu C.I."/>
            <person name="Wu G."/>
            <person name="Yamamoto D."/>
            <person name="Yang H.P."/>
            <person name="Yang S.P."/>
            <person name="Yorke J.A."/>
            <person name="Yoshida K."/>
            <person name="Zdobnov E."/>
            <person name="Zhang P."/>
            <person name="Zhang Y."/>
            <person name="Zimin A.V."/>
            <person name="Baldwin J."/>
            <person name="Abdouelleil A."/>
            <person name="Abdulkadir J."/>
            <person name="Abebe A."/>
            <person name="Abera B."/>
            <person name="Abreu J."/>
            <person name="Acer S.C."/>
            <person name="Aftuck L."/>
            <person name="Alexander A."/>
            <person name="An P."/>
            <person name="Anderson E."/>
            <person name="Anderson S."/>
            <person name="Arachi H."/>
            <person name="Azer M."/>
            <person name="Bachantsang P."/>
            <person name="Barry A."/>
            <person name="Bayul T."/>
            <person name="Berlin A."/>
            <person name="Bessette D."/>
            <person name="Bloom T."/>
            <person name="Blye J."/>
            <person name="Boguslavskiy L."/>
            <person name="Bonnet C."/>
            <person name="Boukhgalter B."/>
            <person name="Bourzgui I."/>
            <person name="Brown A."/>
            <person name="Cahill P."/>
            <person name="Channer S."/>
            <person name="Cheshatsang Y."/>
            <person name="Chuda L."/>
            <person name="Citroen M."/>
            <person name="Collymore A."/>
            <person name="Cooke P."/>
            <person name="Costello M."/>
            <person name="D'Aco K."/>
            <person name="Daza R."/>
            <person name="De Haan G."/>
            <person name="DeGray S."/>
            <person name="DeMaso C."/>
            <person name="Dhargay N."/>
            <person name="Dooley K."/>
            <person name="Dooley E."/>
            <person name="Doricent M."/>
            <person name="Dorje P."/>
            <person name="Dorjee K."/>
            <person name="Dupes A."/>
            <person name="Elong R."/>
            <person name="Falk J."/>
            <person name="Farina A."/>
            <person name="Faro S."/>
            <person name="Ferguson D."/>
            <person name="Fisher S."/>
            <person name="Foley C.D."/>
            <person name="Franke A."/>
            <person name="Friedrich D."/>
            <person name="Gadbois L."/>
            <person name="Gearin G."/>
            <person name="Gearin C.R."/>
            <person name="Giannoukos G."/>
            <person name="Goode T."/>
            <person name="Graham J."/>
            <person name="Grandbois E."/>
            <person name="Grewal S."/>
            <person name="Gyaltsen K."/>
            <person name="Hafez N."/>
            <person name="Hagos B."/>
            <person name="Hall J."/>
            <person name="Henson C."/>
            <person name="Hollinger A."/>
            <person name="Honan T."/>
            <person name="Huard M.D."/>
            <person name="Hughes L."/>
            <person name="Hurhula B."/>
            <person name="Husby M.E."/>
            <person name="Kamat A."/>
            <person name="Kanga B."/>
            <person name="Kashin S."/>
            <person name="Khazanovich D."/>
            <person name="Kisner P."/>
            <person name="Lance K."/>
            <person name="Lara M."/>
            <person name="Lee W."/>
            <person name="Lennon N."/>
            <person name="Letendre F."/>
            <person name="LeVine R."/>
            <person name="Lipovsky A."/>
            <person name="Liu X."/>
            <person name="Liu J."/>
            <person name="Liu S."/>
            <person name="Lokyitsang T."/>
            <person name="Lokyitsang Y."/>
            <person name="Lubonja R."/>
            <person name="Lui A."/>
            <person name="MacDonald P."/>
            <person name="Magnisalis V."/>
            <person name="Maru K."/>
            <person name="Matthews C."/>
            <person name="McCusker W."/>
            <person name="McDonough S."/>
            <person name="Mehta T."/>
            <person name="Meldrim J."/>
            <person name="Meneus L."/>
            <person name="Mihai O."/>
            <person name="Mihalev A."/>
            <person name="Mihova T."/>
            <person name="Mittelman R."/>
            <person name="Mlenga V."/>
            <person name="Montmayeur A."/>
            <person name="Mulrain L."/>
            <person name="Navidi A."/>
            <person name="Naylor J."/>
            <person name="Negash T."/>
            <person name="Nguyen T."/>
            <person name="Nguyen N."/>
            <person name="Nicol R."/>
            <person name="Norbu C."/>
            <person name="Norbu N."/>
            <person name="Novod N."/>
            <person name="O'Neill B."/>
            <person name="Osman S."/>
            <person name="Markiewicz E."/>
            <person name="Oyono O.L."/>
            <person name="Patti C."/>
            <person name="Phunkhang P."/>
            <person name="Pierre F."/>
            <person name="Priest M."/>
            <person name="Raghuraman S."/>
            <person name="Rege F."/>
            <person name="Reyes R."/>
            <person name="Rise C."/>
            <person name="Rogov P."/>
            <person name="Ross K."/>
            <person name="Ryan E."/>
            <person name="Settipalli S."/>
            <person name="Shea T."/>
            <person name="Sherpa N."/>
            <person name="Shi L."/>
            <person name="Shih D."/>
            <person name="Sparrow T."/>
            <person name="Spaulding J."/>
            <person name="Stalker J."/>
            <person name="Stange-Thomann N."/>
            <person name="Stavropoulos S."/>
            <person name="Stone C."/>
            <person name="Strader C."/>
            <person name="Tesfaye S."/>
            <person name="Thomson T."/>
            <person name="Thoulutsang Y."/>
            <person name="Thoulutsang D."/>
            <person name="Topham K."/>
            <person name="Topping I."/>
            <person name="Tsamla T."/>
            <person name="Vassiliev H."/>
            <person name="Vo A."/>
            <person name="Wangchuk T."/>
            <person name="Wangdi T."/>
            <person name="Weiand M."/>
            <person name="Wilkinson J."/>
            <person name="Wilson A."/>
            <person name="Yadav S."/>
            <person name="Young G."/>
            <person name="Yu Q."/>
            <person name="Zembek L."/>
            <person name="Zhong D."/>
            <person name="Zimmer A."/>
            <person name="Zwirko Z."/>
            <person name="Jaffe D.B."/>
            <person name="Alvarez P."/>
            <person name="Brockman W."/>
            <person name="Butler J."/>
            <person name="Chin C."/>
            <person name="Gnerre S."/>
            <person name="Grabherr M."/>
            <person name="Kleber M."/>
            <person name="Mauceli E."/>
            <person name="MacCallum I."/>
        </authorList>
    </citation>
    <scope>NUCLEOTIDE SEQUENCE [LARGE SCALE GENOMIC DNA]</scope>
    <source>
        <strain evidence="10 11">TSC#14021-0224.01</strain>
    </source>
</reference>
<dbReference type="InterPro" id="IPR001254">
    <property type="entry name" value="Trypsin_dom"/>
</dbReference>
<dbReference type="InterPro" id="IPR043504">
    <property type="entry name" value="Peptidase_S1_PA_chymotrypsin"/>
</dbReference>
<dbReference type="PROSITE" id="PS50240">
    <property type="entry name" value="TRYPSIN_DOM"/>
    <property type="match status" value="1"/>
</dbReference>
<keyword evidence="11" id="KW-1185">Reference proteome</keyword>
<evidence type="ECO:0000313" key="10">
    <source>
        <dbReference type="EMBL" id="EDV55468.2"/>
    </source>
</evidence>
<dbReference type="EMBL" id="CH954179">
    <property type="protein sequence ID" value="EDV55468.2"/>
    <property type="molecule type" value="Genomic_DNA"/>
</dbReference>
<feature type="domain" description="Peptidase S1" evidence="9">
    <location>
        <begin position="1"/>
        <end position="166"/>
    </location>
</feature>
<dbReference type="InterPro" id="IPR033116">
    <property type="entry name" value="TRYPSIN_SER"/>
</dbReference>
<evidence type="ECO:0000256" key="3">
    <source>
        <dbReference type="ARBA" id="ARBA00022801"/>
    </source>
</evidence>
<reference evidence="10 11" key="2">
    <citation type="journal article" date="2008" name="Bioinformatics">
        <title>Assembly reconciliation.</title>
        <authorList>
            <person name="Zimin A.V."/>
            <person name="Smith D.R."/>
            <person name="Sutton G."/>
            <person name="Yorke J.A."/>
        </authorList>
    </citation>
    <scope>NUCLEOTIDE SEQUENCE [LARGE SCALE GENOMIC DNA]</scope>
    <source>
        <strain evidence="10 11">TSC#14021-0224.01</strain>
    </source>
</reference>
<comment type="similarity">
    <text evidence="8">Belongs to the peptidase S1 family. CLIP subfamily.</text>
</comment>
<dbReference type="OrthoDB" id="5565075at2759"/>
<evidence type="ECO:0000256" key="6">
    <source>
        <dbReference type="ARBA" id="ARBA00023145"/>
    </source>
</evidence>